<sequence>MHVAPTPLLVLALCVAPYLISVVVGALKLPPTDTDSLCCRCTWRDKIAAPIPMDPFPLLAVKAFDDCCCFAVTSIAMIVRTQDGVNSSRGVDTLHSTEAERQVRSYVDYDKNEHTEFNSNSSIEKYWASNQSDCRAASTIHKIRRLKGRDTSSVT</sequence>
<dbReference type="Proteomes" id="UP001362999">
    <property type="component" value="Unassembled WGS sequence"/>
</dbReference>
<evidence type="ECO:0000313" key="2">
    <source>
        <dbReference type="EMBL" id="KAK6974142.1"/>
    </source>
</evidence>
<name>A0AAV9Z713_9AGAR</name>
<evidence type="ECO:0000313" key="3">
    <source>
        <dbReference type="Proteomes" id="UP001362999"/>
    </source>
</evidence>
<keyword evidence="3" id="KW-1185">Reference proteome</keyword>
<dbReference type="AlphaFoldDB" id="A0AAV9Z713"/>
<proteinExistence type="predicted"/>
<gene>
    <name evidence="2" type="ORF">R3P38DRAFT_2812327</name>
</gene>
<feature type="signal peptide" evidence="1">
    <location>
        <begin position="1"/>
        <end position="25"/>
    </location>
</feature>
<evidence type="ECO:0000256" key="1">
    <source>
        <dbReference type="SAM" id="SignalP"/>
    </source>
</evidence>
<protein>
    <submittedName>
        <fullName evidence="2">Uncharacterized protein</fullName>
    </submittedName>
</protein>
<keyword evidence="1" id="KW-0732">Signal</keyword>
<dbReference type="EMBL" id="JAWWNJ010000188">
    <property type="protein sequence ID" value="KAK6974142.1"/>
    <property type="molecule type" value="Genomic_DNA"/>
</dbReference>
<organism evidence="2 3">
    <name type="scientific">Favolaschia claudopus</name>
    <dbReference type="NCBI Taxonomy" id="2862362"/>
    <lineage>
        <taxon>Eukaryota</taxon>
        <taxon>Fungi</taxon>
        <taxon>Dikarya</taxon>
        <taxon>Basidiomycota</taxon>
        <taxon>Agaricomycotina</taxon>
        <taxon>Agaricomycetes</taxon>
        <taxon>Agaricomycetidae</taxon>
        <taxon>Agaricales</taxon>
        <taxon>Marasmiineae</taxon>
        <taxon>Mycenaceae</taxon>
        <taxon>Favolaschia</taxon>
    </lineage>
</organism>
<reference evidence="2 3" key="1">
    <citation type="journal article" date="2024" name="J Genomics">
        <title>Draft genome sequencing and assembly of Favolaschia claudopus CIRM-BRFM 2984 isolated from oak limbs.</title>
        <authorList>
            <person name="Navarro D."/>
            <person name="Drula E."/>
            <person name="Chaduli D."/>
            <person name="Cazenave R."/>
            <person name="Ahrendt S."/>
            <person name="Wang J."/>
            <person name="Lipzen A."/>
            <person name="Daum C."/>
            <person name="Barry K."/>
            <person name="Grigoriev I.V."/>
            <person name="Favel A."/>
            <person name="Rosso M.N."/>
            <person name="Martin F."/>
        </authorList>
    </citation>
    <scope>NUCLEOTIDE SEQUENCE [LARGE SCALE GENOMIC DNA]</scope>
    <source>
        <strain evidence="2 3">CIRM-BRFM 2984</strain>
    </source>
</reference>
<comment type="caution">
    <text evidence="2">The sequence shown here is derived from an EMBL/GenBank/DDBJ whole genome shotgun (WGS) entry which is preliminary data.</text>
</comment>
<feature type="chain" id="PRO_5043833072" evidence="1">
    <location>
        <begin position="26"/>
        <end position="155"/>
    </location>
</feature>
<accession>A0AAV9Z713</accession>